<feature type="compositionally biased region" description="Polar residues" evidence="7">
    <location>
        <begin position="182"/>
        <end position="205"/>
    </location>
</feature>
<dbReference type="PANTHER" id="PTHR38098">
    <property type="entry name" value="LPS-ASSEMBLY LIPOPROTEIN LPTE"/>
    <property type="match status" value="1"/>
</dbReference>
<dbReference type="OrthoDB" id="5801564at2"/>
<dbReference type="Gene3D" id="3.30.160.150">
    <property type="entry name" value="Lipoprotein like domain"/>
    <property type="match status" value="1"/>
</dbReference>
<dbReference type="GO" id="GO:0009279">
    <property type="term" value="C:cell outer membrane"/>
    <property type="evidence" value="ECO:0007669"/>
    <property type="project" value="UniProtKB-SubCell"/>
</dbReference>
<dbReference type="GO" id="GO:1990351">
    <property type="term" value="C:transporter complex"/>
    <property type="evidence" value="ECO:0007669"/>
    <property type="project" value="TreeGrafter"/>
</dbReference>
<dbReference type="GO" id="GO:0001530">
    <property type="term" value="F:lipopolysaccharide binding"/>
    <property type="evidence" value="ECO:0007669"/>
    <property type="project" value="TreeGrafter"/>
</dbReference>
<proteinExistence type="inferred from homology"/>
<evidence type="ECO:0000256" key="2">
    <source>
        <dbReference type="ARBA" id="ARBA00023136"/>
    </source>
</evidence>
<protein>
    <recommendedName>
        <fullName evidence="6">LPS-assembly lipoprotein LptE</fullName>
    </recommendedName>
</protein>
<dbReference type="Proteomes" id="UP000028653">
    <property type="component" value="Unassembled WGS sequence"/>
</dbReference>
<keyword evidence="2 6" id="KW-0472">Membrane</keyword>
<evidence type="ECO:0000256" key="4">
    <source>
        <dbReference type="ARBA" id="ARBA00023237"/>
    </source>
</evidence>
<dbReference type="STRING" id="1006004.GBAG_1068"/>
<keyword evidence="9" id="KW-1185">Reference proteome</keyword>
<evidence type="ECO:0000256" key="5">
    <source>
        <dbReference type="ARBA" id="ARBA00023288"/>
    </source>
</evidence>
<dbReference type="EMBL" id="JMPI01000022">
    <property type="protein sequence ID" value="KFC82705.1"/>
    <property type="molecule type" value="Genomic_DNA"/>
</dbReference>
<dbReference type="PANTHER" id="PTHR38098:SF1">
    <property type="entry name" value="LPS-ASSEMBLY LIPOPROTEIN LPTE"/>
    <property type="match status" value="1"/>
</dbReference>
<comment type="function">
    <text evidence="6">Together with LptD, is involved in the assembly of lipopolysaccharide (LPS) at the surface of the outer membrane. Required for the proper assembly of LptD. Binds LPS and may serve as the LPS recognition site at the outer membrane.</text>
</comment>
<evidence type="ECO:0000313" key="8">
    <source>
        <dbReference type="EMBL" id="KFC82705.1"/>
    </source>
</evidence>
<sequence length="205" mass="22021">MRHPFVSLLFTLAVLVTAGCGFHLRGSTQVPDQMKTLILNSGDPNGPLAREVRSQLRLNGVTIVEDTGTGVRKDIPSLRLLGSGIGQDTASIFQDGRTAEYQMVMTVSAQVLIPGHDIYPISAKVYKSFFDNPLTALAKDAEQDLLIKEMYTTAAQQLIRKLMSVRVADVAETEEAEKPVKDTTSTPAASTGRTSATLPATSGSK</sequence>
<dbReference type="PROSITE" id="PS51257">
    <property type="entry name" value="PROKAR_LIPOPROTEIN"/>
    <property type="match status" value="1"/>
</dbReference>
<dbReference type="RefSeq" id="WP_034494005.1">
    <property type="nucleotide sequence ID" value="NZ_JMPI01000022.1"/>
</dbReference>
<keyword evidence="1 6" id="KW-0732">Signal</keyword>
<comment type="subunit">
    <text evidence="6">Component of the lipopolysaccharide transport and assembly complex. Interacts with LptD.</text>
</comment>
<dbReference type="HAMAP" id="MF_01186">
    <property type="entry name" value="LPS_assembly_LptE"/>
    <property type="match status" value="1"/>
</dbReference>
<evidence type="ECO:0000256" key="3">
    <source>
        <dbReference type="ARBA" id="ARBA00023139"/>
    </source>
</evidence>
<organism evidence="8 9">
    <name type="scientific">Buttiauxella agrestis ATCC 33320</name>
    <dbReference type="NCBI Taxonomy" id="1006004"/>
    <lineage>
        <taxon>Bacteria</taxon>
        <taxon>Pseudomonadati</taxon>
        <taxon>Pseudomonadota</taxon>
        <taxon>Gammaproteobacteria</taxon>
        <taxon>Enterobacterales</taxon>
        <taxon>Enterobacteriaceae</taxon>
        <taxon>Buttiauxella</taxon>
    </lineage>
</organism>
<comment type="similarity">
    <text evidence="6">Belongs to the LptE lipoprotein family.</text>
</comment>
<name>A0A085GG60_9ENTR</name>
<dbReference type="eggNOG" id="COG2980">
    <property type="taxonomic scope" value="Bacteria"/>
</dbReference>
<dbReference type="AlphaFoldDB" id="A0A085GG60"/>
<reference evidence="8 9" key="1">
    <citation type="submission" date="2014-05" db="EMBL/GenBank/DDBJ databases">
        <title>ATOL: Assembling a taxonomically balanced genome-scale reconstruction of the evolutionary history of the Enterobacteriaceae.</title>
        <authorList>
            <person name="Plunkett G.III."/>
            <person name="Neeno-Eckwall E.C."/>
            <person name="Glasner J.D."/>
            <person name="Perna N.T."/>
        </authorList>
    </citation>
    <scope>NUCLEOTIDE SEQUENCE [LARGE SCALE GENOMIC DNA]</scope>
    <source>
        <strain evidence="8 9">ATCC 33320</strain>
    </source>
</reference>
<evidence type="ECO:0000256" key="6">
    <source>
        <dbReference type="HAMAP-Rule" id="MF_01186"/>
    </source>
</evidence>
<dbReference type="Pfam" id="PF04390">
    <property type="entry name" value="LptE"/>
    <property type="match status" value="1"/>
</dbReference>
<evidence type="ECO:0000313" key="9">
    <source>
        <dbReference type="Proteomes" id="UP000028653"/>
    </source>
</evidence>
<evidence type="ECO:0000256" key="1">
    <source>
        <dbReference type="ARBA" id="ARBA00022729"/>
    </source>
</evidence>
<feature type="region of interest" description="Disordered" evidence="7">
    <location>
        <begin position="171"/>
        <end position="205"/>
    </location>
</feature>
<dbReference type="NCBIfam" id="NF008062">
    <property type="entry name" value="PRK10796.1"/>
    <property type="match status" value="1"/>
</dbReference>
<keyword evidence="3 6" id="KW-0564">Palmitate</keyword>
<comment type="subcellular location">
    <subcellularLocation>
        <location evidence="6">Cell outer membrane</location>
        <topology evidence="6">Lipid-anchor</topology>
    </subcellularLocation>
</comment>
<dbReference type="GO" id="GO:0015920">
    <property type="term" value="P:lipopolysaccharide transport"/>
    <property type="evidence" value="ECO:0007669"/>
    <property type="project" value="TreeGrafter"/>
</dbReference>
<keyword evidence="4 6" id="KW-0998">Cell outer membrane</keyword>
<evidence type="ECO:0000256" key="7">
    <source>
        <dbReference type="SAM" id="MobiDB-lite"/>
    </source>
</evidence>
<comment type="caution">
    <text evidence="8">The sequence shown here is derived from an EMBL/GenBank/DDBJ whole genome shotgun (WGS) entry which is preliminary data.</text>
</comment>
<gene>
    <name evidence="6 8" type="primary">lptE</name>
    <name evidence="8" type="ORF">GBAG_1068</name>
</gene>
<dbReference type="GO" id="GO:0043165">
    <property type="term" value="P:Gram-negative-bacterium-type cell outer membrane assembly"/>
    <property type="evidence" value="ECO:0007669"/>
    <property type="project" value="UniProtKB-UniRule"/>
</dbReference>
<accession>A0A085GG60</accession>
<dbReference type="InterPro" id="IPR007485">
    <property type="entry name" value="LPS_assembly_LptE"/>
</dbReference>
<keyword evidence="5 6" id="KW-0449">Lipoprotein</keyword>